<feature type="compositionally biased region" description="Polar residues" evidence="1">
    <location>
        <begin position="10"/>
        <end position="19"/>
    </location>
</feature>
<feature type="region of interest" description="Disordered" evidence="1">
    <location>
        <begin position="1"/>
        <end position="20"/>
    </location>
</feature>
<proteinExistence type="predicted"/>
<comment type="caution">
    <text evidence="2">The sequence shown here is derived from an EMBL/GenBank/DDBJ whole genome shotgun (WGS) entry which is preliminary data.</text>
</comment>
<organism evidence="2 3">
    <name type="scientific">Euroglyphus maynei</name>
    <name type="common">Mayne's house dust mite</name>
    <dbReference type="NCBI Taxonomy" id="6958"/>
    <lineage>
        <taxon>Eukaryota</taxon>
        <taxon>Metazoa</taxon>
        <taxon>Ecdysozoa</taxon>
        <taxon>Arthropoda</taxon>
        <taxon>Chelicerata</taxon>
        <taxon>Arachnida</taxon>
        <taxon>Acari</taxon>
        <taxon>Acariformes</taxon>
        <taxon>Sarcoptiformes</taxon>
        <taxon>Astigmata</taxon>
        <taxon>Psoroptidia</taxon>
        <taxon>Analgoidea</taxon>
        <taxon>Pyroglyphidae</taxon>
        <taxon>Pyroglyphinae</taxon>
        <taxon>Euroglyphus</taxon>
    </lineage>
</organism>
<protein>
    <submittedName>
        <fullName evidence="2">Uncharacterized protein</fullName>
    </submittedName>
</protein>
<feature type="non-terminal residue" evidence="2">
    <location>
        <position position="408"/>
    </location>
</feature>
<name>A0A1Y3BCR3_EURMA</name>
<gene>
    <name evidence="2" type="ORF">BLA29_003194</name>
</gene>
<reference evidence="2 3" key="1">
    <citation type="submission" date="2017-03" db="EMBL/GenBank/DDBJ databases">
        <title>Genome Survey of Euroglyphus maynei.</title>
        <authorList>
            <person name="Arlian L.G."/>
            <person name="Morgan M.S."/>
            <person name="Rider S.D."/>
        </authorList>
    </citation>
    <scope>NUCLEOTIDE SEQUENCE [LARGE SCALE GENOMIC DNA]</scope>
    <source>
        <strain evidence="2">Arlian Lab</strain>
        <tissue evidence="2">Whole body</tissue>
    </source>
</reference>
<feature type="compositionally biased region" description="Basic and acidic residues" evidence="1">
    <location>
        <begin position="261"/>
        <end position="271"/>
    </location>
</feature>
<dbReference type="AlphaFoldDB" id="A0A1Y3BCR3"/>
<evidence type="ECO:0000313" key="2">
    <source>
        <dbReference type="EMBL" id="OTF78711.1"/>
    </source>
</evidence>
<feature type="region of interest" description="Disordered" evidence="1">
    <location>
        <begin position="184"/>
        <end position="408"/>
    </location>
</feature>
<sequence>MKTDSENLDDSTTMNTGTMNDGFDLKYSYPRARRNLIKTIEIEYLPPGGRDSETATTTIVKRPFFMVGEDSSLEERMAKIPKIDEKIQEEYQTEKNYLITRRNITEDGMWVEEVTRNTIITKIQITELVSKKFIKMDRDEARRLMERELADREAREAIPKVVSPILERPYAELLQQRQAAAAATSHELLPEGPTTVGREPSLGLPIQPSRVSSLDAASAGLGREPSSREPSVTDGITGLEREPTTRAPTDLNGAISAQGREPSEFGREPTSREPSATAGGGVIAPGIESGLPESMRDQIAREQQFPSDLVGRLDAQGREPSEFGREPTSREPSAIAGGGVIAPGIDTLGMEPTSKDQTGTFQDGKSLLDPSGIKRESSMFPVPTVTAMETDGALGREPSSREPSGLGA</sequence>
<dbReference type="OrthoDB" id="10496227at2759"/>
<evidence type="ECO:0000256" key="1">
    <source>
        <dbReference type="SAM" id="MobiDB-lite"/>
    </source>
</evidence>
<dbReference type="EMBL" id="MUJZ01026645">
    <property type="protein sequence ID" value="OTF78711.1"/>
    <property type="molecule type" value="Genomic_DNA"/>
</dbReference>
<feature type="compositionally biased region" description="Basic and acidic residues" evidence="1">
    <location>
        <begin position="315"/>
        <end position="329"/>
    </location>
</feature>
<evidence type="ECO:0000313" key="3">
    <source>
        <dbReference type="Proteomes" id="UP000194236"/>
    </source>
</evidence>
<keyword evidence="3" id="KW-1185">Reference proteome</keyword>
<dbReference type="Proteomes" id="UP000194236">
    <property type="component" value="Unassembled WGS sequence"/>
</dbReference>
<accession>A0A1Y3BCR3</accession>